<proteinExistence type="predicted"/>
<accession>A0A0E9QT46</accession>
<reference evidence="2" key="2">
    <citation type="journal article" date="2015" name="Fish Shellfish Immunol.">
        <title>Early steps in the European eel (Anguilla anguilla)-Vibrio vulnificus interaction in the gills: Role of the RtxA13 toxin.</title>
        <authorList>
            <person name="Callol A."/>
            <person name="Pajuelo D."/>
            <person name="Ebbesson L."/>
            <person name="Teles M."/>
            <person name="MacKenzie S."/>
            <person name="Amaro C."/>
        </authorList>
    </citation>
    <scope>NUCLEOTIDE SEQUENCE</scope>
</reference>
<dbReference type="AlphaFoldDB" id="A0A0E9QT46"/>
<organism evidence="2">
    <name type="scientific">Anguilla anguilla</name>
    <name type="common">European freshwater eel</name>
    <name type="synonym">Muraena anguilla</name>
    <dbReference type="NCBI Taxonomy" id="7936"/>
    <lineage>
        <taxon>Eukaryota</taxon>
        <taxon>Metazoa</taxon>
        <taxon>Chordata</taxon>
        <taxon>Craniata</taxon>
        <taxon>Vertebrata</taxon>
        <taxon>Euteleostomi</taxon>
        <taxon>Actinopterygii</taxon>
        <taxon>Neopterygii</taxon>
        <taxon>Teleostei</taxon>
        <taxon>Anguilliformes</taxon>
        <taxon>Anguillidae</taxon>
        <taxon>Anguilla</taxon>
    </lineage>
</organism>
<dbReference type="EMBL" id="GBXM01089324">
    <property type="protein sequence ID" value="JAH19253.1"/>
    <property type="molecule type" value="Transcribed_RNA"/>
</dbReference>
<name>A0A0E9QT46_ANGAN</name>
<protein>
    <submittedName>
        <fullName evidence="2">Uncharacterized protein</fullName>
    </submittedName>
</protein>
<evidence type="ECO:0000256" key="1">
    <source>
        <dbReference type="SAM" id="MobiDB-lite"/>
    </source>
</evidence>
<sequence length="23" mass="2535">MKLKSGKLGPKDKNNNKGFLAVF</sequence>
<evidence type="ECO:0000313" key="2">
    <source>
        <dbReference type="EMBL" id="JAH19253.1"/>
    </source>
</evidence>
<reference evidence="2" key="1">
    <citation type="submission" date="2014-11" db="EMBL/GenBank/DDBJ databases">
        <authorList>
            <person name="Amaro Gonzalez C."/>
        </authorList>
    </citation>
    <scope>NUCLEOTIDE SEQUENCE</scope>
</reference>
<feature type="region of interest" description="Disordered" evidence="1">
    <location>
        <begin position="1"/>
        <end position="23"/>
    </location>
</feature>